<dbReference type="AlphaFoldDB" id="A0A8X6L2U4"/>
<reference evidence="1" key="1">
    <citation type="submission" date="2020-07" db="EMBL/GenBank/DDBJ databases">
        <title>Multicomponent nature underlies the extraordinary mechanical properties of spider dragline silk.</title>
        <authorList>
            <person name="Kono N."/>
            <person name="Nakamura H."/>
            <person name="Mori M."/>
            <person name="Yoshida Y."/>
            <person name="Ohtoshi R."/>
            <person name="Malay A.D."/>
            <person name="Moran D.A.P."/>
            <person name="Tomita M."/>
            <person name="Numata K."/>
            <person name="Arakawa K."/>
        </authorList>
    </citation>
    <scope>NUCLEOTIDE SEQUENCE</scope>
</reference>
<keyword evidence="2" id="KW-1185">Reference proteome</keyword>
<dbReference type="OrthoDB" id="10370662at2759"/>
<proteinExistence type="predicted"/>
<dbReference type="Proteomes" id="UP000887116">
    <property type="component" value="Unassembled WGS sequence"/>
</dbReference>
<evidence type="ECO:0000313" key="2">
    <source>
        <dbReference type="Proteomes" id="UP000887116"/>
    </source>
</evidence>
<accession>A0A8X6L2U4</accession>
<name>A0A8X6L2U4_TRICU</name>
<sequence length="170" mass="19638">MGFFEHPNISCSARNMQKVESKTSHNLRVSARLEEDMDDIRRILYGMNSTLNCKPTSGDFRNEQNYSEDFQNLCHSISNYLPPIHSFKDQGMGKSSNIPCYSFHERREYPPLNYGTLPDLSASRPSLKNPSSDIWSTQRIHKAREKVLNRLVKSPRKDFEPDINKTGKKV</sequence>
<gene>
    <name evidence="1" type="ORF">TNCT_523521</name>
</gene>
<comment type="caution">
    <text evidence="1">The sequence shown here is derived from an EMBL/GenBank/DDBJ whole genome shotgun (WGS) entry which is preliminary data.</text>
</comment>
<protein>
    <submittedName>
        <fullName evidence="1">Uncharacterized protein</fullName>
    </submittedName>
</protein>
<organism evidence="1 2">
    <name type="scientific">Trichonephila clavata</name>
    <name type="common">Joro spider</name>
    <name type="synonym">Nephila clavata</name>
    <dbReference type="NCBI Taxonomy" id="2740835"/>
    <lineage>
        <taxon>Eukaryota</taxon>
        <taxon>Metazoa</taxon>
        <taxon>Ecdysozoa</taxon>
        <taxon>Arthropoda</taxon>
        <taxon>Chelicerata</taxon>
        <taxon>Arachnida</taxon>
        <taxon>Araneae</taxon>
        <taxon>Araneomorphae</taxon>
        <taxon>Entelegynae</taxon>
        <taxon>Araneoidea</taxon>
        <taxon>Nephilidae</taxon>
        <taxon>Trichonephila</taxon>
    </lineage>
</organism>
<dbReference type="EMBL" id="BMAO01014553">
    <property type="protein sequence ID" value="GFQ95690.1"/>
    <property type="molecule type" value="Genomic_DNA"/>
</dbReference>
<evidence type="ECO:0000313" key="1">
    <source>
        <dbReference type="EMBL" id="GFQ95690.1"/>
    </source>
</evidence>